<proteinExistence type="predicted"/>
<dbReference type="HOGENOM" id="CLU_114954_1_0_4"/>
<dbReference type="Gene3D" id="2.30.110.10">
    <property type="entry name" value="Electron Transport, Fmn-binding Protein, Chain A"/>
    <property type="match status" value="1"/>
</dbReference>
<dbReference type="eggNOG" id="COG3576">
    <property type="taxonomic scope" value="Bacteria"/>
</dbReference>
<sequence length="182" mass="18843">MDGSPAKAGYHSPIMSPAPAIPAILDAAHAEFISSGISINAASCRPGGLPALARATGCRVSDDRREVTVLFGARAAADLLEGVRRSGMIAVVFSDPPSHRTVQLKGSDALVVPVEAGDEDRVERYRRAFAAVLAPFGHTEALVRALLAVPPGELVAVRFTPLSAFSQTPGPQAGEPLGGRRG</sequence>
<evidence type="ECO:0008006" key="3">
    <source>
        <dbReference type="Google" id="ProtNLM"/>
    </source>
</evidence>
<dbReference type="AlphaFoldDB" id="A1K5P9"/>
<organism evidence="1 2">
    <name type="scientific">Azoarcus sp. (strain BH72)</name>
    <dbReference type="NCBI Taxonomy" id="418699"/>
    <lineage>
        <taxon>Bacteria</taxon>
        <taxon>Pseudomonadati</taxon>
        <taxon>Pseudomonadota</taxon>
        <taxon>Betaproteobacteria</taxon>
        <taxon>Rhodocyclales</taxon>
        <taxon>Zoogloeaceae</taxon>
        <taxon>Azoarcus</taxon>
    </lineage>
</organism>
<keyword evidence="2" id="KW-1185">Reference proteome</keyword>
<gene>
    <name evidence="1" type="ordered locus">azo1537</name>
</gene>
<name>A1K5P9_AZOSB</name>
<evidence type="ECO:0000313" key="1">
    <source>
        <dbReference type="EMBL" id="CAL94154.1"/>
    </source>
</evidence>
<evidence type="ECO:0000313" key="2">
    <source>
        <dbReference type="Proteomes" id="UP000002588"/>
    </source>
</evidence>
<accession>A1K5P9</accession>
<reference evidence="1 2" key="1">
    <citation type="journal article" date="2006" name="Nat. Biotechnol.">
        <title>Complete genome of the mutualistic, N2-fixing grass endophyte Azoarcus sp. strain BH72.</title>
        <authorList>
            <person name="Krause A."/>
            <person name="Ramakumar A."/>
            <person name="Bartels D."/>
            <person name="Battistoni F."/>
            <person name="Bekel T."/>
            <person name="Boch J."/>
            <person name="Boehm M."/>
            <person name="Friedrich F."/>
            <person name="Hurek T."/>
            <person name="Krause L."/>
            <person name="Linke B."/>
            <person name="McHardy A.C."/>
            <person name="Sarkar A."/>
            <person name="Schneiker S."/>
            <person name="Syed A.A."/>
            <person name="Thauer R."/>
            <person name="Vorhoelter F.-J."/>
            <person name="Weidner S."/>
            <person name="Puehler A."/>
            <person name="Reinhold-Hurek B."/>
            <person name="Kaiser O."/>
            <person name="Goesmann A."/>
        </authorList>
    </citation>
    <scope>NUCLEOTIDE SEQUENCE [LARGE SCALE GENOMIC DNA]</scope>
    <source>
        <strain evidence="1 2">BH72</strain>
    </source>
</reference>
<dbReference type="EMBL" id="AM406670">
    <property type="protein sequence ID" value="CAL94154.1"/>
    <property type="molecule type" value="Genomic_DNA"/>
</dbReference>
<dbReference type="STRING" id="62928.azo1537"/>
<dbReference type="SUPFAM" id="SSF50475">
    <property type="entry name" value="FMN-binding split barrel"/>
    <property type="match status" value="1"/>
</dbReference>
<protein>
    <recommendedName>
        <fullName evidence="3">Pyridoxamine 5'-phosphate oxidase putative domain-containing protein</fullName>
    </recommendedName>
</protein>
<dbReference type="Proteomes" id="UP000002588">
    <property type="component" value="Chromosome"/>
</dbReference>
<dbReference type="KEGG" id="azo:azo1537"/>
<dbReference type="InterPro" id="IPR012349">
    <property type="entry name" value="Split_barrel_FMN-bd"/>
</dbReference>